<dbReference type="Proteomes" id="UP000729402">
    <property type="component" value="Unassembled WGS sequence"/>
</dbReference>
<comment type="caution">
    <text evidence="2">The sequence shown here is derived from an EMBL/GenBank/DDBJ whole genome shotgun (WGS) entry which is preliminary data.</text>
</comment>
<feature type="region of interest" description="Disordered" evidence="1">
    <location>
        <begin position="1"/>
        <end position="31"/>
    </location>
</feature>
<dbReference type="OrthoDB" id="682192at2759"/>
<feature type="compositionally biased region" description="Basic and acidic residues" evidence="1">
    <location>
        <begin position="22"/>
        <end position="31"/>
    </location>
</feature>
<dbReference type="AlphaFoldDB" id="A0A8J5SQN7"/>
<evidence type="ECO:0000313" key="2">
    <source>
        <dbReference type="EMBL" id="KAG8065215.1"/>
    </source>
</evidence>
<gene>
    <name evidence="2" type="ORF">GUJ93_ZPchr0004g38150</name>
</gene>
<protein>
    <recommendedName>
        <fullName evidence="4">BED-type domain-containing protein</fullName>
    </recommendedName>
</protein>
<proteinExistence type="predicted"/>
<evidence type="ECO:0008006" key="4">
    <source>
        <dbReference type="Google" id="ProtNLM"/>
    </source>
</evidence>
<feature type="compositionally biased region" description="Polar residues" evidence="1">
    <location>
        <begin position="1"/>
        <end position="10"/>
    </location>
</feature>
<evidence type="ECO:0000313" key="3">
    <source>
        <dbReference type="Proteomes" id="UP000729402"/>
    </source>
</evidence>
<reference evidence="2" key="2">
    <citation type="submission" date="2021-02" db="EMBL/GenBank/DDBJ databases">
        <authorList>
            <person name="Kimball J.A."/>
            <person name="Haas M.W."/>
            <person name="Macchietto M."/>
            <person name="Kono T."/>
            <person name="Duquette J."/>
            <person name="Shao M."/>
        </authorList>
    </citation>
    <scope>NUCLEOTIDE SEQUENCE</scope>
    <source>
        <tissue evidence="2">Fresh leaf tissue</tissue>
    </source>
</reference>
<sequence>MSYSGANASSPVVPAEQYDPMVDPKRKAKSNDPRWKYGYWTEIGNRDKVTCNLCKTVTMRGITVMCSKTTTEIRKEMREYLENNKRNQAIFVDVDDEGASQGQEQSHQPSSCTVAKRRASFQWKYQATNTVTKQE</sequence>
<organism evidence="2 3">
    <name type="scientific">Zizania palustris</name>
    <name type="common">Northern wild rice</name>
    <dbReference type="NCBI Taxonomy" id="103762"/>
    <lineage>
        <taxon>Eukaryota</taxon>
        <taxon>Viridiplantae</taxon>
        <taxon>Streptophyta</taxon>
        <taxon>Embryophyta</taxon>
        <taxon>Tracheophyta</taxon>
        <taxon>Spermatophyta</taxon>
        <taxon>Magnoliopsida</taxon>
        <taxon>Liliopsida</taxon>
        <taxon>Poales</taxon>
        <taxon>Poaceae</taxon>
        <taxon>BOP clade</taxon>
        <taxon>Oryzoideae</taxon>
        <taxon>Oryzeae</taxon>
        <taxon>Zizaniinae</taxon>
        <taxon>Zizania</taxon>
    </lineage>
</organism>
<evidence type="ECO:0000256" key="1">
    <source>
        <dbReference type="SAM" id="MobiDB-lite"/>
    </source>
</evidence>
<keyword evidence="3" id="KW-1185">Reference proteome</keyword>
<reference evidence="2" key="1">
    <citation type="journal article" date="2021" name="bioRxiv">
        <title>Whole Genome Assembly and Annotation of Northern Wild Rice, Zizania palustris L., Supports a Whole Genome Duplication in the Zizania Genus.</title>
        <authorList>
            <person name="Haas M."/>
            <person name="Kono T."/>
            <person name="Macchietto M."/>
            <person name="Millas R."/>
            <person name="McGilp L."/>
            <person name="Shao M."/>
            <person name="Duquette J."/>
            <person name="Hirsch C.N."/>
            <person name="Kimball J."/>
        </authorList>
    </citation>
    <scope>NUCLEOTIDE SEQUENCE</scope>
    <source>
        <tissue evidence="2">Fresh leaf tissue</tissue>
    </source>
</reference>
<dbReference type="EMBL" id="JAAALK010000285">
    <property type="protein sequence ID" value="KAG8065215.1"/>
    <property type="molecule type" value="Genomic_DNA"/>
</dbReference>
<accession>A0A8J5SQN7</accession>
<name>A0A8J5SQN7_ZIZPA</name>